<dbReference type="AlphaFoldDB" id="A0AB40C028"/>
<dbReference type="Pfam" id="PF12776">
    <property type="entry name" value="Myb_DNA-bind_3"/>
    <property type="match status" value="1"/>
</dbReference>
<sequence length="183" mass="20870">MDQTLIDTLLEVVLVGPRRTESGFKADECTKVVNKVLERCQVVLIVVHVRARMKTLKIEFKEITELFMTSGFGLDANGQITADPLVWEKHLQDNPNANNLKGKLCPRYYDLLQFFAMTTQLEIEISRGMTLYKSRLSDPDWPGRFNRKNRESVMWSVRIYPIEPGIKKSGVNPVIRAVQTGTG</sequence>
<keyword evidence="2" id="KW-1185">Reference proteome</keyword>
<reference evidence="3" key="1">
    <citation type="submission" date="2025-08" db="UniProtKB">
        <authorList>
            <consortium name="RefSeq"/>
        </authorList>
    </citation>
    <scope>IDENTIFICATION</scope>
</reference>
<evidence type="ECO:0000313" key="3">
    <source>
        <dbReference type="RefSeq" id="XP_039133065.1"/>
    </source>
</evidence>
<name>A0AB40C028_DIOCR</name>
<proteinExistence type="predicted"/>
<gene>
    <name evidence="3" type="primary">LOC120270109</name>
</gene>
<accession>A0AB40C028</accession>
<dbReference type="RefSeq" id="XP_039133065.1">
    <property type="nucleotide sequence ID" value="XM_039277131.1"/>
</dbReference>
<dbReference type="GeneID" id="120270109"/>
<dbReference type="Proteomes" id="UP001515500">
    <property type="component" value="Chromosome 10"/>
</dbReference>
<evidence type="ECO:0000313" key="2">
    <source>
        <dbReference type="Proteomes" id="UP001515500"/>
    </source>
</evidence>
<dbReference type="PANTHER" id="PTHR46929:SF3">
    <property type="entry name" value="MYB_SANT-LIKE DOMAIN-CONTAINING PROTEIN"/>
    <property type="match status" value="1"/>
</dbReference>
<organism evidence="2 3">
    <name type="scientific">Dioscorea cayennensis subsp. rotundata</name>
    <name type="common">White Guinea yam</name>
    <name type="synonym">Dioscorea rotundata</name>
    <dbReference type="NCBI Taxonomy" id="55577"/>
    <lineage>
        <taxon>Eukaryota</taxon>
        <taxon>Viridiplantae</taxon>
        <taxon>Streptophyta</taxon>
        <taxon>Embryophyta</taxon>
        <taxon>Tracheophyta</taxon>
        <taxon>Spermatophyta</taxon>
        <taxon>Magnoliopsida</taxon>
        <taxon>Liliopsida</taxon>
        <taxon>Dioscoreales</taxon>
        <taxon>Dioscoreaceae</taxon>
        <taxon>Dioscorea</taxon>
    </lineage>
</organism>
<evidence type="ECO:0000259" key="1">
    <source>
        <dbReference type="Pfam" id="PF12776"/>
    </source>
</evidence>
<feature type="domain" description="Myb/SANT-like" evidence="1">
    <location>
        <begin position="1"/>
        <end position="90"/>
    </location>
</feature>
<dbReference type="InterPro" id="IPR024752">
    <property type="entry name" value="Myb/SANT-like_dom"/>
</dbReference>
<dbReference type="PANTHER" id="PTHR46929">
    <property type="entry name" value="EXPRESSED PROTEIN"/>
    <property type="match status" value="1"/>
</dbReference>
<protein>
    <submittedName>
        <fullName evidence="3">Uncharacterized protein LOC120270109</fullName>
    </submittedName>
</protein>